<name>A0ABY8EQP7_MALFU</name>
<keyword evidence="2" id="KW-1185">Reference proteome</keyword>
<sequence length="245" mass="27655">MAPVRGWHEVEAWLAAVHLDDTDHNAEHVFTAYFAELPAPLGRVVGELLSPTQRGAHPIVRERRRRFAATQPEELSIAMQRELEPVRWRQTVGTGQEEEVEELDLDMESELRHDAVREREHQRAPEQDHDAASQVPNTALAEAAPHTAATADAADTYHASDLPAANANAQLNGLHRKYLEAIDAGSPDEEHDETLLAEFQQATIARFVRGVLPVSYACDYDERFDAYALDQDNERMREDAWFDDE</sequence>
<dbReference type="Proteomes" id="UP000818624">
    <property type="component" value="Chromosome 2"/>
</dbReference>
<gene>
    <name evidence="1" type="ORF">GLX27_002586</name>
</gene>
<accession>A0ABY8EQP7</accession>
<dbReference type="EMBL" id="CP046235">
    <property type="protein sequence ID" value="WFD47921.1"/>
    <property type="molecule type" value="Genomic_DNA"/>
</dbReference>
<evidence type="ECO:0008006" key="3">
    <source>
        <dbReference type="Google" id="ProtNLM"/>
    </source>
</evidence>
<organism evidence="1 2">
    <name type="scientific">Malassezia furfur</name>
    <name type="common">Pityriasis versicolor infection agent</name>
    <name type="synonym">Pityrosporum furfur</name>
    <dbReference type="NCBI Taxonomy" id="55194"/>
    <lineage>
        <taxon>Eukaryota</taxon>
        <taxon>Fungi</taxon>
        <taxon>Dikarya</taxon>
        <taxon>Basidiomycota</taxon>
        <taxon>Ustilaginomycotina</taxon>
        <taxon>Malasseziomycetes</taxon>
        <taxon>Malasseziales</taxon>
        <taxon>Malasseziaceae</taxon>
        <taxon>Malassezia</taxon>
    </lineage>
</organism>
<evidence type="ECO:0000313" key="1">
    <source>
        <dbReference type="EMBL" id="WFD47921.1"/>
    </source>
</evidence>
<protein>
    <recommendedName>
        <fullName evidence="3">CCD97-like C-terminal domain-containing protein</fullName>
    </recommendedName>
</protein>
<evidence type="ECO:0000313" key="2">
    <source>
        <dbReference type="Proteomes" id="UP000818624"/>
    </source>
</evidence>
<proteinExistence type="predicted"/>
<reference evidence="1 2" key="1">
    <citation type="journal article" date="2020" name="Elife">
        <title>Loss of centromere function drives karyotype evolution in closely related Malassezia species.</title>
        <authorList>
            <person name="Sankaranarayanan S.R."/>
            <person name="Ianiri G."/>
            <person name="Coelho M.A."/>
            <person name="Reza M.H."/>
            <person name="Thimmappa B.C."/>
            <person name="Ganguly P."/>
            <person name="Vadnala R.N."/>
            <person name="Sun S."/>
            <person name="Siddharthan R."/>
            <person name="Tellgren-Roth C."/>
            <person name="Dawson T.L."/>
            <person name="Heitman J."/>
            <person name="Sanyal K."/>
        </authorList>
    </citation>
    <scope>NUCLEOTIDE SEQUENCE [LARGE SCALE GENOMIC DNA]</scope>
    <source>
        <strain evidence="1">CBS14141</strain>
    </source>
</reference>